<protein>
    <submittedName>
        <fullName evidence="1">Uncharacterized protein</fullName>
    </submittedName>
</protein>
<proteinExistence type="predicted"/>
<gene>
    <name evidence="1" type="ORF">BO71DRAFT_436771</name>
</gene>
<keyword evidence="2" id="KW-1185">Reference proteome</keyword>
<dbReference type="AlphaFoldDB" id="A0A319CRU3"/>
<name>A0A319CRU3_9EURO</name>
<accession>A0A319CRU3</accession>
<sequence>MGVQVHEVKFHGTAGSVYVAEANANANRRFRYVNGDVVAVTNDYKPYHGDSGVMHFYLTRAGG</sequence>
<evidence type="ECO:0000313" key="2">
    <source>
        <dbReference type="Proteomes" id="UP000247810"/>
    </source>
</evidence>
<dbReference type="VEuPathDB" id="FungiDB:BO71DRAFT_436771"/>
<reference evidence="1 2" key="1">
    <citation type="submission" date="2018-02" db="EMBL/GenBank/DDBJ databases">
        <title>The genomes of Aspergillus section Nigri reveals drivers in fungal speciation.</title>
        <authorList>
            <consortium name="DOE Joint Genome Institute"/>
            <person name="Vesth T.C."/>
            <person name="Nybo J."/>
            <person name="Theobald S."/>
            <person name="Brandl J."/>
            <person name="Frisvad J.C."/>
            <person name="Nielsen K.F."/>
            <person name="Lyhne E.K."/>
            <person name="Kogle M.E."/>
            <person name="Kuo A."/>
            <person name="Riley R."/>
            <person name="Clum A."/>
            <person name="Nolan M."/>
            <person name="Lipzen A."/>
            <person name="Salamov A."/>
            <person name="Henrissat B."/>
            <person name="Wiebenga A."/>
            <person name="De vries R.P."/>
            <person name="Grigoriev I.V."/>
            <person name="Mortensen U.H."/>
            <person name="Andersen M.R."/>
            <person name="Baker S.E."/>
        </authorList>
    </citation>
    <scope>NUCLEOTIDE SEQUENCE [LARGE SCALE GENOMIC DNA]</scope>
    <source>
        <strain evidence="1 2">CBS 707.79</strain>
    </source>
</reference>
<evidence type="ECO:0000313" key="1">
    <source>
        <dbReference type="EMBL" id="PYH87390.1"/>
    </source>
</evidence>
<organism evidence="1 2">
    <name type="scientific">Aspergillus ellipticus CBS 707.79</name>
    <dbReference type="NCBI Taxonomy" id="1448320"/>
    <lineage>
        <taxon>Eukaryota</taxon>
        <taxon>Fungi</taxon>
        <taxon>Dikarya</taxon>
        <taxon>Ascomycota</taxon>
        <taxon>Pezizomycotina</taxon>
        <taxon>Eurotiomycetes</taxon>
        <taxon>Eurotiomycetidae</taxon>
        <taxon>Eurotiales</taxon>
        <taxon>Aspergillaceae</taxon>
        <taxon>Aspergillus</taxon>
        <taxon>Aspergillus subgen. Circumdati</taxon>
    </lineage>
</organism>
<dbReference type="EMBL" id="KZ826264">
    <property type="protein sequence ID" value="PYH87390.1"/>
    <property type="molecule type" value="Genomic_DNA"/>
</dbReference>
<dbReference type="Proteomes" id="UP000247810">
    <property type="component" value="Unassembled WGS sequence"/>
</dbReference>
<dbReference type="STRING" id="1448320.A0A319CRU3"/>